<dbReference type="Proteomes" id="UP000199207">
    <property type="component" value="Unassembled WGS sequence"/>
</dbReference>
<dbReference type="GO" id="GO:0080049">
    <property type="term" value="F:L-gulono-1,4-lactone dehydrogenase activity"/>
    <property type="evidence" value="ECO:0007669"/>
    <property type="project" value="TreeGrafter"/>
</dbReference>
<dbReference type="PANTHER" id="PTHR43762:SF1">
    <property type="entry name" value="D-ARABINONO-1,4-LACTONE OXIDASE"/>
    <property type="match status" value="1"/>
</dbReference>
<dbReference type="STRING" id="910347.SAMN05421773_101679"/>
<feature type="domain" description="FAD-binding PCMH-type" evidence="2">
    <location>
        <begin position="15"/>
        <end position="181"/>
    </location>
</feature>
<evidence type="ECO:0000313" key="4">
    <source>
        <dbReference type="Proteomes" id="UP000199207"/>
    </source>
</evidence>
<dbReference type="InterPro" id="IPR016171">
    <property type="entry name" value="Vanillyl_alc_oxidase_C-sub2"/>
</dbReference>
<reference evidence="3 4" key="1">
    <citation type="submission" date="2016-10" db="EMBL/GenBank/DDBJ databases">
        <authorList>
            <person name="de Groot N.N."/>
        </authorList>
    </citation>
    <scope>NUCLEOTIDE SEQUENCE [LARGE SCALE GENOMIC DNA]</scope>
    <source>
        <strain evidence="3 4">CGMCC 4.5739</strain>
    </source>
</reference>
<gene>
    <name evidence="3" type="ORF">SAMN05421773_101679</name>
</gene>
<dbReference type="InterPro" id="IPR010031">
    <property type="entry name" value="FAD_lactone_oxidase-like"/>
</dbReference>
<dbReference type="InterPro" id="IPR036318">
    <property type="entry name" value="FAD-bd_PCMH-like_sf"/>
</dbReference>
<dbReference type="Pfam" id="PF04030">
    <property type="entry name" value="ALO"/>
    <property type="match status" value="1"/>
</dbReference>
<dbReference type="GO" id="GO:0016020">
    <property type="term" value="C:membrane"/>
    <property type="evidence" value="ECO:0007669"/>
    <property type="project" value="InterPro"/>
</dbReference>
<dbReference type="PANTHER" id="PTHR43762">
    <property type="entry name" value="L-GULONOLACTONE OXIDASE"/>
    <property type="match status" value="1"/>
</dbReference>
<accession>A0A1I1FIU3</accession>
<dbReference type="Gene3D" id="3.30.70.2530">
    <property type="match status" value="1"/>
</dbReference>
<dbReference type="PROSITE" id="PS51387">
    <property type="entry name" value="FAD_PCMH"/>
    <property type="match status" value="1"/>
</dbReference>
<dbReference type="GO" id="GO:0003885">
    <property type="term" value="F:D-arabinono-1,4-lactone oxidase activity"/>
    <property type="evidence" value="ECO:0007669"/>
    <property type="project" value="InterPro"/>
</dbReference>
<keyword evidence="1" id="KW-0560">Oxidoreductase</keyword>
<sequence>MLTAGAPAQNWAGNVTFDAARLHRPATREALRRIVSVARKVRVLGSGHSFNLIAATDGDLVRVDGLPPVFELDRERSSVTVSAGMRYAEVAAALHAEGLALANMASLPHISVAGSVATGTHGSGDRRPGLAAAVSSVRLIAPGGEELTLSRAADPERFPGAVVNLGALGVVTELTLDVEPAFEVAQWVHRDVALPVVAERFDEVFGAAYSVSVFTGWAPGTPGTVVLKQRTGTENGTGGTGGTIGAGGPEPDWLGGRPADGPWHPVPGMPAEYCTVQGGVPGPWHERLPHFRPGFTPSRGEELQSELFLPRAAAPRAIAALAGLGERVAPVLLVSEIRTIAADAQWLSPCHGRDSVAFHFTWRKDPEAVLPVLAEVEDALMPLGARPHWGKITTRVPATVAACYQRMPDFRRLAAEIDPYGIFRNEFVSALLE</sequence>
<dbReference type="Gene3D" id="1.10.45.10">
    <property type="entry name" value="Vanillyl-alcohol Oxidase, Chain A, domain 4"/>
    <property type="match status" value="1"/>
</dbReference>
<dbReference type="InterPro" id="IPR016167">
    <property type="entry name" value="FAD-bd_PCMH_sub1"/>
</dbReference>
<dbReference type="InterPro" id="IPR006094">
    <property type="entry name" value="Oxid_FAD_bind_N"/>
</dbReference>
<dbReference type="EMBL" id="FOLM01000001">
    <property type="protein sequence ID" value="SFB96990.1"/>
    <property type="molecule type" value="Genomic_DNA"/>
</dbReference>
<dbReference type="Pfam" id="PF01565">
    <property type="entry name" value="FAD_binding_4"/>
    <property type="match status" value="1"/>
</dbReference>
<dbReference type="SUPFAM" id="SSF56176">
    <property type="entry name" value="FAD-binding/transporter-associated domain-like"/>
    <property type="match status" value="1"/>
</dbReference>
<dbReference type="InterPro" id="IPR016166">
    <property type="entry name" value="FAD-bd_PCMH"/>
</dbReference>
<evidence type="ECO:0000256" key="1">
    <source>
        <dbReference type="ARBA" id="ARBA00023002"/>
    </source>
</evidence>
<proteinExistence type="predicted"/>
<keyword evidence="4" id="KW-1185">Reference proteome</keyword>
<name>A0A1I1FIU3_9ACTN</name>
<protein>
    <submittedName>
        <fullName evidence="3">Xylitol oxidase</fullName>
    </submittedName>
</protein>
<dbReference type="Gene3D" id="3.30.465.10">
    <property type="match status" value="1"/>
</dbReference>
<dbReference type="OrthoDB" id="9800184at2"/>
<dbReference type="Gene3D" id="3.30.43.10">
    <property type="entry name" value="Uridine Diphospho-n-acetylenolpyruvylglucosamine Reductase, domain 2"/>
    <property type="match status" value="1"/>
</dbReference>
<dbReference type="PIRSF" id="PIRSF000136">
    <property type="entry name" value="LGO_GLO"/>
    <property type="match status" value="1"/>
</dbReference>
<dbReference type="Gene3D" id="3.30.70.2520">
    <property type="match status" value="1"/>
</dbReference>
<dbReference type="RefSeq" id="WP_093837044.1">
    <property type="nucleotide sequence ID" value="NZ_FOLM01000001.1"/>
</dbReference>
<dbReference type="GO" id="GO:0071949">
    <property type="term" value="F:FAD binding"/>
    <property type="evidence" value="ECO:0007669"/>
    <property type="project" value="InterPro"/>
</dbReference>
<dbReference type="InterPro" id="IPR007173">
    <property type="entry name" value="ALO_C"/>
</dbReference>
<evidence type="ECO:0000259" key="2">
    <source>
        <dbReference type="PROSITE" id="PS51387"/>
    </source>
</evidence>
<organism evidence="3 4">
    <name type="scientific">Streptomyces aidingensis</name>
    <dbReference type="NCBI Taxonomy" id="910347"/>
    <lineage>
        <taxon>Bacteria</taxon>
        <taxon>Bacillati</taxon>
        <taxon>Actinomycetota</taxon>
        <taxon>Actinomycetes</taxon>
        <taxon>Kitasatosporales</taxon>
        <taxon>Streptomycetaceae</taxon>
        <taxon>Streptomyces</taxon>
    </lineage>
</organism>
<evidence type="ECO:0000313" key="3">
    <source>
        <dbReference type="EMBL" id="SFB96990.1"/>
    </source>
</evidence>
<dbReference type="AlphaFoldDB" id="A0A1I1FIU3"/>
<dbReference type="InterPro" id="IPR016169">
    <property type="entry name" value="FAD-bd_PCMH_sub2"/>
</dbReference>